<comment type="caution">
    <text evidence="2">The sequence shown here is derived from an EMBL/GenBank/DDBJ whole genome shotgun (WGS) entry which is preliminary data.</text>
</comment>
<feature type="domain" description="Restriction endonuclease type IV Mrr" evidence="1">
    <location>
        <begin position="13"/>
        <end position="73"/>
    </location>
</feature>
<accession>A0A414AT05</accession>
<proteinExistence type="predicted"/>
<dbReference type="GO" id="GO:0003677">
    <property type="term" value="F:DNA binding"/>
    <property type="evidence" value="ECO:0007669"/>
    <property type="project" value="InterPro"/>
</dbReference>
<dbReference type="InterPro" id="IPR007560">
    <property type="entry name" value="Restrct_endonuc_IV_Mrr"/>
</dbReference>
<dbReference type="Gene3D" id="3.40.1350.10">
    <property type="match status" value="1"/>
</dbReference>
<dbReference type="Pfam" id="PF04471">
    <property type="entry name" value="Mrr_cat"/>
    <property type="match status" value="1"/>
</dbReference>
<dbReference type="Proteomes" id="UP000283975">
    <property type="component" value="Unassembled WGS sequence"/>
</dbReference>
<evidence type="ECO:0000313" key="2">
    <source>
        <dbReference type="EMBL" id="RHC54668.1"/>
    </source>
</evidence>
<evidence type="ECO:0000259" key="1">
    <source>
        <dbReference type="Pfam" id="PF04471"/>
    </source>
</evidence>
<organism evidence="2 3">
    <name type="scientific">Enterocloster bolteae</name>
    <dbReference type="NCBI Taxonomy" id="208479"/>
    <lineage>
        <taxon>Bacteria</taxon>
        <taxon>Bacillati</taxon>
        <taxon>Bacillota</taxon>
        <taxon>Clostridia</taxon>
        <taxon>Lachnospirales</taxon>
        <taxon>Lachnospiraceae</taxon>
        <taxon>Enterocloster</taxon>
    </lineage>
</organism>
<dbReference type="InterPro" id="IPR011856">
    <property type="entry name" value="tRNA_endonuc-like_dom_sf"/>
</dbReference>
<gene>
    <name evidence="2" type="ORF">DW839_18390</name>
</gene>
<dbReference type="EMBL" id="QSHZ01000020">
    <property type="protein sequence ID" value="RHC54668.1"/>
    <property type="molecule type" value="Genomic_DNA"/>
</dbReference>
<reference evidence="2 3" key="1">
    <citation type="submission" date="2018-08" db="EMBL/GenBank/DDBJ databases">
        <title>A genome reference for cultivated species of the human gut microbiota.</title>
        <authorList>
            <person name="Zou Y."/>
            <person name="Xue W."/>
            <person name="Luo G."/>
        </authorList>
    </citation>
    <scope>NUCLEOTIDE SEQUENCE [LARGE SCALE GENOMIC DNA]</scope>
    <source>
        <strain evidence="2 3">AM35-14</strain>
    </source>
</reference>
<dbReference type="AlphaFoldDB" id="A0A414AT05"/>
<sequence>MVTRTINQLHFEDLDPIRFEELILAMVYRMRRWDKLDHFGKKGSDDGIDIRAVELLENGKSNTYYFQCKRYKKITKAIIKNIVDDYTTKNSYMPHFYVLVISCALTKVQIEYFESYCKELGFNTVTIWTSSVIEAMLFTEYHDLLFAYFGINLVSERKALVGSIRRNVALKKQMKRDFLKQSGCRNREELDERLNKPWTKFNHSEVLIRSIYDKAYPKNTLSDKEFTGYYKAEVYNFYHNGLMVRAYPYVKDIKYKQEKLDNDGEFEIIDLTVDLLGCIPFDNIIEYDIEGDEYYNYPHLFCDFVNISDPYEKIVYLCDDGYIIDEDEAVQE</sequence>
<name>A0A414AT05_9FIRM</name>
<evidence type="ECO:0000313" key="3">
    <source>
        <dbReference type="Proteomes" id="UP000283975"/>
    </source>
</evidence>
<dbReference type="GO" id="GO:0009307">
    <property type="term" value="P:DNA restriction-modification system"/>
    <property type="evidence" value="ECO:0007669"/>
    <property type="project" value="InterPro"/>
</dbReference>
<dbReference type="GO" id="GO:0004519">
    <property type="term" value="F:endonuclease activity"/>
    <property type="evidence" value="ECO:0007669"/>
    <property type="project" value="InterPro"/>
</dbReference>
<protein>
    <recommendedName>
        <fullName evidence="1">Restriction endonuclease type IV Mrr domain-containing protein</fullName>
    </recommendedName>
</protein>